<evidence type="ECO:0000313" key="4">
    <source>
        <dbReference type="Proteomes" id="UP000826540"/>
    </source>
</evidence>
<name>A0ABX8WXN0_9CYAN</name>
<evidence type="ECO:0000259" key="2">
    <source>
        <dbReference type="Pfam" id="PF05685"/>
    </source>
</evidence>
<organism evidence="3 4">
    <name type="scientific">Sphaerospermopsis torques-reginae ITEP-024</name>
    <dbReference type="NCBI Taxonomy" id="984208"/>
    <lineage>
        <taxon>Bacteria</taxon>
        <taxon>Bacillati</taxon>
        <taxon>Cyanobacteriota</taxon>
        <taxon>Cyanophyceae</taxon>
        <taxon>Nostocales</taxon>
        <taxon>Aphanizomenonaceae</taxon>
        <taxon>Sphaerospermopsis</taxon>
        <taxon>Sphaerospermopsis torques-reginae</taxon>
    </lineage>
</organism>
<reference evidence="3 4" key="1">
    <citation type="journal article" date="2022" name="J. Am. Chem. Soc.">
        <title>Biosynthesis of Guanitoxin Enables Global Environmental Detection in Freshwater Cyanobacteria.</title>
        <authorList>
            <person name="Lima S.T."/>
            <person name="Fallon T.R."/>
            <person name="Cordoza J.L."/>
            <person name="Chekan J.R."/>
            <person name="Delbaje E."/>
            <person name="Hopiavuori A.R."/>
            <person name="Alvarenga D.O."/>
            <person name="Wood S.M."/>
            <person name="Luhavaya H."/>
            <person name="Baumgartner J.T."/>
            <person name="Dorr F.A."/>
            <person name="Etchegaray A."/>
            <person name="Pinto E."/>
            <person name="McKinnie S.M.K."/>
            <person name="Fiore M.F."/>
            <person name="Moore B.S."/>
        </authorList>
    </citation>
    <scope>NUCLEOTIDE SEQUENCE [LARGE SCALE GENOMIC DNA]</scope>
    <source>
        <strain evidence="3 4">ITEP-024</strain>
    </source>
</reference>
<keyword evidence="3" id="KW-0540">Nuclease</keyword>
<dbReference type="GO" id="GO:0004519">
    <property type="term" value="F:endonuclease activity"/>
    <property type="evidence" value="ECO:0007669"/>
    <property type="project" value="UniProtKB-KW"/>
</dbReference>
<dbReference type="InterPro" id="IPR012296">
    <property type="entry name" value="Nuclease_put_TT1808"/>
</dbReference>
<proteinExistence type="predicted"/>
<accession>A0ABX8WXN0</accession>
<keyword evidence="3" id="KW-0255">Endonuclease</keyword>
<evidence type="ECO:0000313" key="3">
    <source>
        <dbReference type="EMBL" id="QYX31196.1"/>
    </source>
</evidence>
<keyword evidence="4" id="KW-1185">Reference proteome</keyword>
<dbReference type="EMBL" id="CP080598">
    <property type="protein sequence ID" value="QYX31196.1"/>
    <property type="molecule type" value="Genomic_DNA"/>
</dbReference>
<dbReference type="Gene3D" id="3.90.1570.10">
    <property type="entry name" value="tt1808, chain A"/>
    <property type="match status" value="1"/>
</dbReference>
<keyword evidence="3" id="KW-0378">Hydrolase</keyword>
<evidence type="ECO:0000256" key="1">
    <source>
        <dbReference type="SAM" id="Coils"/>
    </source>
</evidence>
<dbReference type="PANTHER" id="PTHR33352:SF2">
    <property type="entry name" value="SLL0995 PROTEIN"/>
    <property type="match status" value="1"/>
</dbReference>
<dbReference type="RefSeq" id="WP_220609270.1">
    <property type="nucleotide sequence ID" value="NZ_CP080598.1"/>
</dbReference>
<dbReference type="InterPro" id="IPR011335">
    <property type="entry name" value="Restrct_endonuc-II-like"/>
</dbReference>
<dbReference type="PANTHER" id="PTHR33352">
    <property type="entry name" value="SLR1095 PROTEIN"/>
    <property type="match status" value="1"/>
</dbReference>
<dbReference type="CDD" id="cd06260">
    <property type="entry name" value="DUF820-like"/>
    <property type="match status" value="1"/>
</dbReference>
<feature type="coiled-coil region" evidence="1">
    <location>
        <begin position="183"/>
        <end position="217"/>
    </location>
</feature>
<feature type="domain" description="Putative restriction endonuclease" evidence="2">
    <location>
        <begin position="18"/>
        <end position="153"/>
    </location>
</feature>
<dbReference type="SUPFAM" id="SSF52980">
    <property type="entry name" value="Restriction endonuclease-like"/>
    <property type="match status" value="1"/>
</dbReference>
<dbReference type="Proteomes" id="UP000826540">
    <property type="component" value="Chromosome"/>
</dbReference>
<sequence>MILQISAPEQTEVIYPDCDGQPVANNTIQFRWLVEIKQNLDYLFINDPNVFVAGDLFWYPVEGKNTIVTAPDVLVVLGRPKIDRLSYLQWREDNIPPQVVFEILSPSNTKIEMEKKLLFYDRYGVQEYYIYDPENNDFQGWLRGEDILEPIPPTQEYISPLLKIRFLLTDETLEIYHPDGKPFASYDQIVQEKEQEKQRAEQEKQRAEKAEQARKDAIPKLLAMGLSVEQVAEALSLAVEEVTTMI</sequence>
<protein>
    <submittedName>
        <fullName evidence="3">Uma2 family endonuclease</fullName>
    </submittedName>
</protein>
<keyword evidence="1" id="KW-0175">Coiled coil</keyword>
<gene>
    <name evidence="3" type="ORF">K2F26_20520</name>
</gene>
<dbReference type="InterPro" id="IPR008538">
    <property type="entry name" value="Uma2"/>
</dbReference>
<dbReference type="Pfam" id="PF05685">
    <property type="entry name" value="Uma2"/>
    <property type="match status" value="1"/>
</dbReference>